<feature type="domain" description="NAD(P)-binding" evidence="1">
    <location>
        <begin position="7"/>
        <end position="197"/>
    </location>
</feature>
<sequence>MKILVLGATGATGRLIVAKAIAEGHNVVALVRSKAKAKDLTGAELVEGDARDTAALTRAIAGCDAVVSSLGTAMSPFREVTLLSTATRALVGVMEQQNIRRLVCITGLGAGDSRGHGGFFFDRVLLPLMLRKVYEDKNRQEDAIRASTLDWTIVRPMVLNDKPARGGIKALTDLSGVHGGTIARADVADFVVQQLTADTWLRKSPLITW</sequence>
<evidence type="ECO:0000313" key="3">
    <source>
        <dbReference type="Proteomes" id="UP000000552"/>
    </source>
</evidence>
<dbReference type="RefSeq" id="WP_010909239.1">
    <property type="nucleotide sequence ID" value="NC_002678.2"/>
</dbReference>
<dbReference type="EMBL" id="BA000012">
    <property type="protein sequence ID" value="BAB47869.1"/>
    <property type="molecule type" value="Genomic_DNA"/>
</dbReference>
<dbReference type="AlphaFoldDB" id="Q98N92"/>
<dbReference type="SUPFAM" id="SSF51735">
    <property type="entry name" value="NAD(P)-binding Rossmann-fold domains"/>
    <property type="match status" value="1"/>
</dbReference>
<dbReference type="PATRIC" id="fig|266835.9.peg.190"/>
<dbReference type="CDD" id="cd05244">
    <property type="entry name" value="BVR-B_like_SDR_a"/>
    <property type="match status" value="1"/>
</dbReference>
<dbReference type="HOGENOM" id="CLU_025711_4_5_5"/>
<dbReference type="eggNOG" id="COG0702">
    <property type="taxonomic scope" value="Bacteria"/>
</dbReference>
<dbReference type="PANTHER" id="PTHR15020:SF50">
    <property type="entry name" value="UPF0659 PROTEIN YMR090W"/>
    <property type="match status" value="1"/>
</dbReference>
<proteinExistence type="predicted"/>
<gene>
    <name evidence="2" type="ordered locus">mlr0241</name>
</gene>
<organism evidence="2 3">
    <name type="scientific">Mesorhizobium japonicum (strain LMG 29417 / CECT 9101 / MAFF 303099)</name>
    <name type="common">Mesorhizobium loti (strain MAFF 303099)</name>
    <dbReference type="NCBI Taxonomy" id="266835"/>
    <lineage>
        <taxon>Bacteria</taxon>
        <taxon>Pseudomonadati</taxon>
        <taxon>Pseudomonadota</taxon>
        <taxon>Alphaproteobacteria</taxon>
        <taxon>Hyphomicrobiales</taxon>
        <taxon>Phyllobacteriaceae</taxon>
        <taxon>Mesorhizobium</taxon>
    </lineage>
</organism>
<protein>
    <submittedName>
        <fullName evidence="2">Mlr0241 protein</fullName>
    </submittedName>
</protein>
<dbReference type="PANTHER" id="PTHR15020">
    <property type="entry name" value="FLAVIN REDUCTASE-RELATED"/>
    <property type="match status" value="1"/>
</dbReference>
<dbReference type="SMR" id="Q98N92"/>
<reference evidence="2 3" key="1">
    <citation type="journal article" date="2000" name="DNA Res.">
        <title>Complete genome structure of the nitrogen-fixing symbiotic bacterium Mesorhizobium loti.</title>
        <authorList>
            <person name="Kaneko T."/>
            <person name="Nakamura Y."/>
            <person name="Sato S."/>
            <person name="Asamizu E."/>
            <person name="Kato T."/>
            <person name="Sasamoto S."/>
            <person name="Watanabe A."/>
            <person name="Idesawa K."/>
            <person name="Ishikawa A."/>
            <person name="Kawashima K."/>
            <person name="Kimura T."/>
            <person name="Kishida Y."/>
            <person name="Kiyokawa C."/>
            <person name="Kohara M."/>
            <person name="Matsumoto M."/>
            <person name="Matsuno A."/>
            <person name="Mochizuki Y."/>
            <person name="Nakayama S."/>
            <person name="Nakazaki N."/>
            <person name="Shimpo S."/>
            <person name="Sugimoto M."/>
            <person name="Takeuchi C."/>
            <person name="Yamada M."/>
            <person name="Tabata S."/>
        </authorList>
    </citation>
    <scope>NUCLEOTIDE SEQUENCE [LARGE SCALE GENOMIC DNA]</scope>
    <source>
        <strain evidence="3">LMG 29417 / CECT 9101 / MAFF 303099</strain>
    </source>
</reference>
<evidence type="ECO:0000259" key="1">
    <source>
        <dbReference type="Pfam" id="PF13460"/>
    </source>
</evidence>
<dbReference type="Pfam" id="PF13460">
    <property type="entry name" value="NAD_binding_10"/>
    <property type="match status" value="1"/>
</dbReference>
<dbReference type="Gene3D" id="3.40.50.720">
    <property type="entry name" value="NAD(P)-binding Rossmann-like Domain"/>
    <property type="match status" value="1"/>
</dbReference>
<name>Q98N92_RHILO</name>
<dbReference type="Proteomes" id="UP000000552">
    <property type="component" value="Chromosome"/>
</dbReference>
<evidence type="ECO:0000313" key="2">
    <source>
        <dbReference type="EMBL" id="BAB47869.1"/>
    </source>
</evidence>
<dbReference type="KEGG" id="mlo:mlr0241"/>
<dbReference type="InterPro" id="IPR016040">
    <property type="entry name" value="NAD(P)-bd_dom"/>
</dbReference>
<accession>Q98N92</accession>
<dbReference type="InterPro" id="IPR036291">
    <property type="entry name" value="NAD(P)-bd_dom_sf"/>
</dbReference>